<dbReference type="NCBIfam" id="TIGR02168">
    <property type="entry name" value="SMC_prok_B"/>
    <property type="match status" value="1"/>
</dbReference>
<comment type="similarity">
    <text evidence="6">Belongs to the SMC family.</text>
</comment>
<comment type="function">
    <text evidence="6">Required for chromosome condensation and partitioning.</text>
</comment>
<keyword evidence="2 6" id="KW-0547">Nucleotide-binding</keyword>
<sequence length="1178" mass="134101">MYLSKIELFGFKSFANRVRISFDKGLTAIVGPNGCGKTNVVDAIRWVLGEQKSSLLRSAKMENIIFNGSRNLKPLSFTEVSLTIENTRNILPTQYTEVTVTRRIYRNGESDFLLNQVPCRLKDILDLFTDTGMGSDAYSVIELKMIEEIISNKSEERMKLFEEAAGITRYKQRRKQTFRQLESASRDLARVDDLLSEVEKKVRSLKLQVRKAEKLRELKTHRRELDLQLSWHTMESLQEKIEPLNRSIEQEELQNHELAARIATEDSAILEAERQQLEEDQALANLQKEVNRGNEEIHALEMQLLQLEEQQKNLTGRIERTETLATEKQDKILNQETLEKELETKLPEIENLSSKRQEEFQTLAAEHDQLNTTLGEQRSRLTLERTKSAERQQAVNRLAIERQALEAEQQHRENEQEKIRTKRQAAKARLETIASWKEESTRELRQKQEQLTHQREKETLLHKEREKLATELEQLKERLLSLRSSHNQLHNQILFANSILENFEGMPEGIGFLEKHKDGRPGIGCLSDHLSLDDSARKAVNAALGESMNYYVCRTLEEAHRGIAALRSSAKGKVSFLVLDLVPPPPPKSGPDIPGAQKTIELLSAPPELHDALAMLLWGSYTVPTAETAEELAFHHPDLSMVTREGEKFTAKGLLLAGSPKSSEGLRLGKKTELDSLEKKLKAMESTISGEEMRTAELEHTLRELKTGSLQPAIRETETTIIGLEKKLALLEAEEQGLNTQILSGETEAVELKHAADQCTEKLLVLLGAITEESSGNEGFQEEITTLQANLSGLETRHHELGKEVQQRQSSYRDALQELDKLRIAIENCRIARTALHEEITTLHTEAASAAENLTLCNEAAATLKKELETRRIRAAEHQKKLNEKESRYHQQQAQQQDARNTVREMNRKLDVGRQLQTALATERSTMHQELERIFTSIKLKYNCELATMERPIKEEPFNFNEATETLASLEAQCDQFGAVNELALDEYQAEKERLDFLTEQKNDLYAAETQLRETIEEINRTALEKFEATFHAVRKNFTTIFQELFDPEDEADLLIHTADDPLESHIEIVAKPKGKKPLSIEQLSGGEKALTALSLLFSIYLVKPSPFCILDEVDAPLDDGNVGRFIKLLKKFENNTQFIIVTHNKNTMASCQALYGVTMEEEGVSKLIPVRLEKIRH</sequence>
<dbReference type="GO" id="GO:0007062">
    <property type="term" value="P:sister chromatid cohesion"/>
    <property type="evidence" value="ECO:0007669"/>
    <property type="project" value="InterPro"/>
</dbReference>
<keyword evidence="3 6" id="KW-0067">ATP-binding</keyword>
<dbReference type="GO" id="GO:0007059">
    <property type="term" value="P:chromosome segregation"/>
    <property type="evidence" value="ECO:0007669"/>
    <property type="project" value="UniProtKB-UniRule"/>
</dbReference>
<feature type="coiled-coil region" evidence="6">
    <location>
        <begin position="667"/>
        <end position="741"/>
    </location>
</feature>
<evidence type="ECO:0000256" key="4">
    <source>
        <dbReference type="ARBA" id="ARBA00023054"/>
    </source>
</evidence>
<dbReference type="SMART" id="SM00968">
    <property type="entry name" value="SMC_hinge"/>
    <property type="match status" value="1"/>
</dbReference>
<dbReference type="Gene3D" id="1.20.1060.20">
    <property type="match status" value="1"/>
</dbReference>
<comment type="subcellular location">
    <subcellularLocation>
        <location evidence="6">Cytoplasm</location>
    </subcellularLocation>
</comment>
<feature type="binding site" evidence="6">
    <location>
        <begin position="32"/>
        <end position="39"/>
    </location>
    <ligand>
        <name>ATP</name>
        <dbReference type="ChEBI" id="CHEBI:30616"/>
    </ligand>
</feature>
<evidence type="ECO:0000256" key="1">
    <source>
        <dbReference type="ARBA" id="ARBA00022490"/>
    </source>
</evidence>
<dbReference type="SUPFAM" id="SSF52540">
    <property type="entry name" value="P-loop containing nucleoside triphosphate hydrolases"/>
    <property type="match status" value="1"/>
</dbReference>
<gene>
    <name evidence="6 9" type="primary">smc</name>
    <name evidence="9" type="ORF">EKD02_03295</name>
</gene>
<evidence type="ECO:0000313" key="10">
    <source>
        <dbReference type="Proteomes" id="UP000279908"/>
    </source>
</evidence>
<feature type="domain" description="SMC hinge" evidence="8">
    <location>
        <begin position="521"/>
        <end position="633"/>
    </location>
</feature>
<comment type="domain">
    <text evidence="6">Contains large globular domains required for ATP hydrolysis at each terminus and a third globular domain forming a flexible hinge near the middle of the molecule. These domains are separated by coiled-coil structures.</text>
</comment>
<dbReference type="Pfam" id="PF06470">
    <property type="entry name" value="SMC_hinge"/>
    <property type="match status" value="1"/>
</dbReference>
<feature type="coiled-coil region" evidence="6">
    <location>
        <begin position="777"/>
        <end position="832"/>
    </location>
</feature>
<dbReference type="EMBL" id="RXYK01000003">
    <property type="protein sequence ID" value="RTY39131.1"/>
    <property type="molecule type" value="Genomic_DNA"/>
</dbReference>
<dbReference type="InterPro" id="IPR003395">
    <property type="entry name" value="RecF/RecN/SMC_N"/>
</dbReference>
<organism evidence="9 10">
    <name type="scientific">Chlorobium phaeovibrioides</name>
    <dbReference type="NCBI Taxonomy" id="1094"/>
    <lineage>
        <taxon>Bacteria</taxon>
        <taxon>Pseudomonadati</taxon>
        <taxon>Chlorobiota</taxon>
        <taxon>Chlorobiia</taxon>
        <taxon>Chlorobiales</taxon>
        <taxon>Chlorobiaceae</taxon>
        <taxon>Chlorobium/Pelodictyon group</taxon>
        <taxon>Chlorobium</taxon>
    </lineage>
</organism>
<feature type="region of interest" description="Disordered" evidence="7">
    <location>
        <begin position="879"/>
        <end position="901"/>
    </location>
</feature>
<dbReference type="HAMAP" id="MF_01894">
    <property type="entry name" value="Smc_prok"/>
    <property type="match status" value="1"/>
</dbReference>
<dbReference type="GO" id="GO:0006260">
    <property type="term" value="P:DNA replication"/>
    <property type="evidence" value="ECO:0007669"/>
    <property type="project" value="UniProtKB-UniRule"/>
</dbReference>
<keyword evidence="4 6" id="KW-0175">Coiled coil</keyword>
<feature type="coiled-coil region" evidence="6">
    <location>
        <begin position="395"/>
        <end position="492"/>
    </location>
</feature>
<dbReference type="GO" id="GO:0005524">
    <property type="term" value="F:ATP binding"/>
    <property type="evidence" value="ECO:0007669"/>
    <property type="project" value="UniProtKB-UniRule"/>
</dbReference>
<dbReference type="InterPro" id="IPR036277">
    <property type="entry name" value="SMC_hinge_sf"/>
</dbReference>
<dbReference type="GO" id="GO:0005737">
    <property type="term" value="C:cytoplasm"/>
    <property type="evidence" value="ECO:0007669"/>
    <property type="project" value="UniProtKB-SubCell"/>
</dbReference>
<dbReference type="RefSeq" id="WP_126383789.1">
    <property type="nucleotide sequence ID" value="NZ_RXYK01000003.1"/>
</dbReference>
<dbReference type="Pfam" id="PF02463">
    <property type="entry name" value="SMC_N"/>
    <property type="match status" value="1"/>
</dbReference>
<dbReference type="PIRSF" id="PIRSF005719">
    <property type="entry name" value="SMC"/>
    <property type="match status" value="1"/>
</dbReference>
<dbReference type="InterPro" id="IPR027417">
    <property type="entry name" value="P-loop_NTPase"/>
</dbReference>
<name>A0A432AWI1_CHLPH</name>
<dbReference type="PANTHER" id="PTHR43977">
    <property type="entry name" value="STRUCTURAL MAINTENANCE OF CHROMOSOMES PROTEIN 3"/>
    <property type="match status" value="1"/>
</dbReference>
<feature type="coiled-coil region" evidence="6">
    <location>
        <begin position="981"/>
        <end position="1018"/>
    </location>
</feature>
<dbReference type="InterPro" id="IPR011890">
    <property type="entry name" value="SMC_prok"/>
</dbReference>
<evidence type="ECO:0000259" key="8">
    <source>
        <dbReference type="SMART" id="SM00968"/>
    </source>
</evidence>
<dbReference type="Gene3D" id="3.40.50.300">
    <property type="entry name" value="P-loop containing nucleotide triphosphate hydrolases"/>
    <property type="match status" value="2"/>
</dbReference>
<feature type="compositionally biased region" description="Basic and acidic residues" evidence="7">
    <location>
        <begin position="879"/>
        <end position="889"/>
    </location>
</feature>
<comment type="caution">
    <text evidence="9">The sequence shown here is derived from an EMBL/GenBank/DDBJ whole genome shotgun (WGS) entry which is preliminary data.</text>
</comment>
<dbReference type="Proteomes" id="UP000279908">
    <property type="component" value="Unassembled WGS sequence"/>
</dbReference>
<evidence type="ECO:0000256" key="7">
    <source>
        <dbReference type="SAM" id="MobiDB-lite"/>
    </source>
</evidence>
<proteinExistence type="inferred from homology"/>
<keyword evidence="5 6" id="KW-0238">DNA-binding</keyword>
<keyword evidence="1 6" id="KW-0963">Cytoplasm</keyword>
<evidence type="ECO:0000256" key="6">
    <source>
        <dbReference type="HAMAP-Rule" id="MF_01894"/>
    </source>
</evidence>
<dbReference type="GO" id="GO:0030261">
    <property type="term" value="P:chromosome condensation"/>
    <property type="evidence" value="ECO:0007669"/>
    <property type="project" value="InterPro"/>
</dbReference>
<dbReference type="SUPFAM" id="SSF75553">
    <property type="entry name" value="Smc hinge domain"/>
    <property type="match status" value="1"/>
</dbReference>
<dbReference type="GO" id="GO:0016887">
    <property type="term" value="F:ATP hydrolysis activity"/>
    <property type="evidence" value="ECO:0007669"/>
    <property type="project" value="InterPro"/>
</dbReference>
<dbReference type="GO" id="GO:0003677">
    <property type="term" value="F:DNA binding"/>
    <property type="evidence" value="ECO:0007669"/>
    <property type="project" value="UniProtKB-UniRule"/>
</dbReference>
<dbReference type="CDD" id="cd03278">
    <property type="entry name" value="ABC_SMC_barmotin"/>
    <property type="match status" value="1"/>
</dbReference>
<dbReference type="AlphaFoldDB" id="A0A432AWI1"/>
<comment type="subunit">
    <text evidence="6">Homodimer.</text>
</comment>
<dbReference type="InterPro" id="IPR024704">
    <property type="entry name" value="SMC"/>
</dbReference>
<evidence type="ECO:0000313" key="9">
    <source>
        <dbReference type="EMBL" id="RTY39131.1"/>
    </source>
</evidence>
<evidence type="ECO:0000256" key="3">
    <source>
        <dbReference type="ARBA" id="ARBA00022840"/>
    </source>
</evidence>
<reference evidence="9 10" key="1">
    <citation type="submission" date="2018-12" db="EMBL/GenBank/DDBJ databases">
        <authorList>
            <person name="Lunina O.N."/>
            <person name="Grouzdev D.S."/>
            <person name="Gorlenko V.M."/>
            <person name="Savvichev A.S."/>
        </authorList>
    </citation>
    <scope>NUCLEOTIDE SEQUENCE [LARGE SCALE GENOMIC DNA]</scope>
    <source>
        <strain evidence="9 10">BrKhr-17</strain>
    </source>
</reference>
<evidence type="ECO:0000256" key="5">
    <source>
        <dbReference type="ARBA" id="ARBA00023125"/>
    </source>
</evidence>
<dbReference type="GO" id="GO:0005694">
    <property type="term" value="C:chromosome"/>
    <property type="evidence" value="ECO:0007669"/>
    <property type="project" value="InterPro"/>
</dbReference>
<dbReference type="InterPro" id="IPR010935">
    <property type="entry name" value="SMC_hinge"/>
</dbReference>
<accession>A0A432AWI1</accession>
<evidence type="ECO:0000256" key="2">
    <source>
        <dbReference type="ARBA" id="ARBA00022741"/>
    </source>
</evidence>
<protein>
    <recommendedName>
        <fullName evidence="6">Chromosome partition protein Smc</fullName>
    </recommendedName>
</protein>
<feature type="coiled-coil region" evidence="6">
    <location>
        <begin position="167"/>
        <end position="324"/>
    </location>
</feature>
<dbReference type="Gene3D" id="3.30.70.1620">
    <property type="match status" value="1"/>
</dbReference>